<feature type="region of interest" description="Disordered" evidence="1">
    <location>
        <begin position="74"/>
        <end position="104"/>
    </location>
</feature>
<name>A0A6J7X9Z9_9CAUD</name>
<organism evidence="2">
    <name type="scientific">uncultured Caudovirales phage</name>
    <dbReference type="NCBI Taxonomy" id="2100421"/>
    <lineage>
        <taxon>Viruses</taxon>
        <taxon>Duplodnaviria</taxon>
        <taxon>Heunggongvirae</taxon>
        <taxon>Uroviricota</taxon>
        <taxon>Caudoviricetes</taxon>
        <taxon>Peduoviridae</taxon>
        <taxon>Maltschvirus</taxon>
        <taxon>Maltschvirus maltsch</taxon>
    </lineage>
</organism>
<protein>
    <submittedName>
        <fullName evidence="2">Uncharacterized protein</fullName>
    </submittedName>
</protein>
<proteinExistence type="predicted"/>
<sequence>MKTNNINEAFPVIGSTTIGTTATGGQQDPLAAATTAYNTAIKANAALVAAGKQADPKYTKAAQDALNKLQKAAQDAGKKLAVTPQPSTIGTPQVKAPGQADEELDTESLNNSMANKKLPPKQKKLASVAAPHNKITGADFKAIKKESVEIANFLKAISQKNYAKADKYLQNVVESKLKASISKAIEKSK</sequence>
<reference evidence="2" key="1">
    <citation type="submission" date="2020-05" db="EMBL/GenBank/DDBJ databases">
        <authorList>
            <person name="Chiriac C."/>
            <person name="Salcher M."/>
            <person name="Ghai R."/>
            <person name="Kavagutti S V."/>
        </authorList>
    </citation>
    <scope>NUCLEOTIDE SEQUENCE</scope>
</reference>
<evidence type="ECO:0000313" key="2">
    <source>
        <dbReference type="EMBL" id="CAB5226456.1"/>
    </source>
</evidence>
<gene>
    <name evidence="2" type="ORF">UFOVP760_230</name>
</gene>
<evidence type="ECO:0000256" key="1">
    <source>
        <dbReference type="SAM" id="MobiDB-lite"/>
    </source>
</evidence>
<dbReference type="EMBL" id="LR798360">
    <property type="protein sequence ID" value="CAB5226456.1"/>
    <property type="molecule type" value="Genomic_DNA"/>
</dbReference>
<accession>A0A6J7X9Z9</accession>
<feature type="region of interest" description="Disordered" evidence="1">
    <location>
        <begin position="109"/>
        <end position="128"/>
    </location>
</feature>